<organism evidence="4 5">
    <name type="scientific">Streptomyces puniciscabiei</name>
    <dbReference type="NCBI Taxonomy" id="164348"/>
    <lineage>
        <taxon>Bacteria</taxon>
        <taxon>Bacillati</taxon>
        <taxon>Actinomycetota</taxon>
        <taxon>Actinomycetes</taxon>
        <taxon>Kitasatosporales</taxon>
        <taxon>Streptomycetaceae</taxon>
        <taxon>Streptomyces</taxon>
    </lineage>
</organism>
<feature type="transmembrane region" description="Helical" evidence="2">
    <location>
        <begin position="362"/>
        <end position="383"/>
    </location>
</feature>
<dbReference type="GO" id="GO:0016020">
    <property type="term" value="C:membrane"/>
    <property type="evidence" value="ECO:0007669"/>
    <property type="project" value="TreeGrafter"/>
</dbReference>
<proteinExistence type="predicted"/>
<feature type="region of interest" description="Disordered" evidence="1">
    <location>
        <begin position="1"/>
        <end position="31"/>
    </location>
</feature>
<gene>
    <name evidence="4" type="ORF">FB563_8324</name>
</gene>
<feature type="transmembrane region" description="Helical" evidence="2">
    <location>
        <begin position="332"/>
        <end position="350"/>
    </location>
</feature>
<sequence length="424" mass="46203">MSTAQPTGRGTSTAQPAGRGTSTAQPAGTGRGGNLPGLSLARLPASLFILTSHIVGVGLFADQALQSHVYGALSKIGYTSVSFFIVLSGFVLTWTSRGTSLDWRRFMSRRVVKVIPVHLIAWAVCVALFAATAFPLGTVLANLFLVQAWVPDHTVYFAVNNPAWTLSVEICFYLVFPLLYGFLVKRSTTALRTLAVLLTAAVVALPSVLSLFPDGATFRSPGMNYHGRPEDISEWKFWLVYVCPAARMLESVLGMLIALLLKRGAWPRIPRWAALVVLAPEIYVATEHAHFIFATSAATITGIVLLVGAVGAGDLRRAPERAAPALARFGRFTFGVYMYQWPLLWMWYLHRGGQGYSGVEALIVYAGIVALTVAATYLSYQLVEKPLDQRWRRRNTPPRPAAPARAQAQAVARTDRPAEPAHPR</sequence>
<feature type="transmembrane region" description="Helical" evidence="2">
    <location>
        <begin position="162"/>
        <end position="182"/>
    </location>
</feature>
<dbReference type="InterPro" id="IPR002656">
    <property type="entry name" value="Acyl_transf_3_dom"/>
</dbReference>
<feature type="compositionally biased region" description="Polar residues" evidence="1">
    <location>
        <begin position="1"/>
        <end position="26"/>
    </location>
</feature>
<feature type="transmembrane region" description="Helical" evidence="2">
    <location>
        <begin position="194"/>
        <end position="212"/>
    </location>
</feature>
<accession>A0A542SXJ9</accession>
<dbReference type="AlphaFoldDB" id="A0A542SXJ9"/>
<feature type="domain" description="Acyltransferase 3" evidence="3">
    <location>
        <begin position="37"/>
        <end position="379"/>
    </location>
</feature>
<protein>
    <submittedName>
        <fullName evidence="4">Peptidoglycan/LPS O-acetylase OafA/YrhL</fullName>
    </submittedName>
</protein>
<feature type="transmembrane region" description="Helical" evidence="2">
    <location>
        <begin position="117"/>
        <end position="150"/>
    </location>
</feature>
<keyword evidence="2" id="KW-0472">Membrane</keyword>
<feature type="compositionally biased region" description="Low complexity" evidence="1">
    <location>
        <begin position="402"/>
        <end position="412"/>
    </location>
</feature>
<dbReference type="PANTHER" id="PTHR23028:SF53">
    <property type="entry name" value="ACYL_TRANSF_3 DOMAIN-CONTAINING PROTEIN"/>
    <property type="match status" value="1"/>
</dbReference>
<feature type="compositionally biased region" description="Basic and acidic residues" evidence="1">
    <location>
        <begin position="413"/>
        <end position="424"/>
    </location>
</feature>
<feature type="region of interest" description="Disordered" evidence="1">
    <location>
        <begin position="391"/>
        <end position="424"/>
    </location>
</feature>
<keyword evidence="2" id="KW-1133">Transmembrane helix</keyword>
<dbReference type="RefSeq" id="WP_055705852.1">
    <property type="nucleotide sequence ID" value="NZ_JBPJFI010000003.1"/>
</dbReference>
<feature type="transmembrane region" description="Helical" evidence="2">
    <location>
        <begin position="76"/>
        <end position="96"/>
    </location>
</feature>
<evidence type="ECO:0000313" key="4">
    <source>
        <dbReference type="EMBL" id="TQK79329.1"/>
    </source>
</evidence>
<keyword evidence="2" id="KW-0812">Transmembrane</keyword>
<keyword evidence="5" id="KW-1185">Reference proteome</keyword>
<feature type="transmembrane region" description="Helical" evidence="2">
    <location>
        <begin position="40"/>
        <end position="61"/>
    </location>
</feature>
<evidence type="ECO:0000259" key="3">
    <source>
        <dbReference type="Pfam" id="PF01757"/>
    </source>
</evidence>
<dbReference type="EMBL" id="VFNX01000007">
    <property type="protein sequence ID" value="TQK79329.1"/>
    <property type="molecule type" value="Genomic_DNA"/>
</dbReference>
<evidence type="ECO:0000256" key="2">
    <source>
        <dbReference type="SAM" id="Phobius"/>
    </source>
</evidence>
<comment type="caution">
    <text evidence="4">The sequence shown here is derived from an EMBL/GenBank/DDBJ whole genome shotgun (WGS) entry which is preliminary data.</text>
</comment>
<dbReference type="Pfam" id="PF01757">
    <property type="entry name" value="Acyl_transf_3"/>
    <property type="match status" value="1"/>
</dbReference>
<name>A0A542SXJ9_9ACTN</name>
<reference evidence="4 5" key="1">
    <citation type="submission" date="2019-06" db="EMBL/GenBank/DDBJ databases">
        <title>Sequencing the genomes of 1000 actinobacteria strains.</title>
        <authorList>
            <person name="Klenk H.-P."/>
        </authorList>
    </citation>
    <scope>NUCLEOTIDE SEQUENCE [LARGE SCALE GENOMIC DNA]</scope>
    <source>
        <strain evidence="4 5">DSM 41929</strain>
    </source>
</reference>
<dbReference type="InterPro" id="IPR050879">
    <property type="entry name" value="Acyltransferase_3"/>
</dbReference>
<feature type="transmembrane region" description="Helical" evidence="2">
    <location>
        <begin position="291"/>
        <end position="312"/>
    </location>
</feature>
<dbReference type="GO" id="GO:0009103">
    <property type="term" value="P:lipopolysaccharide biosynthetic process"/>
    <property type="evidence" value="ECO:0007669"/>
    <property type="project" value="TreeGrafter"/>
</dbReference>
<evidence type="ECO:0000313" key="5">
    <source>
        <dbReference type="Proteomes" id="UP000318103"/>
    </source>
</evidence>
<evidence type="ECO:0000256" key="1">
    <source>
        <dbReference type="SAM" id="MobiDB-lite"/>
    </source>
</evidence>
<dbReference type="PANTHER" id="PTHR23028">
    <property type="entry name" value="ACETYLTRANSFERASE"/>
    <property type="match status" value="1"/>
</dbReference>
<dbReference type="GO" id="GO:0016747">
    <property type="term" value="F:acyltransferase activity, transferring groups other than amino-acyl groups"/>
    <property type="evidence" value="ECO:0007669"/>
    <property type="project" value="InterPro"/>
</dbReference>
<dbReference type="Proteomes" id="UP000318103">
    <property type="component" value="Unassembled WGS sequence"/>
</dbReference>